<evidence type="ECO:0000313" key="3">
    <source>
        <dbReference type="Proteomes" id="UP000034156"/>
    </source>
</evidence>
<dbReference type="KEGG" id="nco:AAW31_11460"/>
<dbReference type="AlphaFoldDB" id="A0A0F7KHD6"/>
<dbReference type="PATRIC" id="fig|44574.3.peg.2789"/>
<dbReference type="InterPro" id="IPR035897">
    <property type="entry name" value="Toll_tir_struct_dom_sf"/>
</dbReference>
<dbReference type="OrthoDB" id="9809731at2"/>
<name>A0A0F7KHD6_9PROT</name>
<reference evidence="2 4" key="3">
    <citation type="submission" date="2019-07" db="EMBL/GenBank/DDBJ databases">
        <title>Active sludge and wastewater microbial communities from Klosterneuburg, Austria.</title>
        <authorList>
            <person name="Wagner M."/>
        </authorList>
    </citation>
    <scope>NUCLEOTIDE SEQUENCE [LARGE SCALE GENOMIC DNA]</scope>
    <source>
        <strain evidence="2 4">Nm2</strain>
    </source>
</reference>
<dbReference type="SUPFAM" id="SSF52200">
    <property type="entry name" value="Toll/Interleukin receptor TIR domain"/>
    <property type="match status" value="1"/>
</dbReference>
<accession>A0A0F7KHD6</accession>
<proteinExistence type="predicted"/>
<dbReference type="Proteomes" id="UP000034156">
    <property type="component" value="Chromosome"/>
</dbReference>
<reference evidence="3" key="1">
    <citation type="submission" date="2015-05" db="EMBL/GenBank/DDBJ databases">
        <title>Draft genome of Nitrosomonas communis strain Nm2.</title>
        <authorList>
            <person name="Kozlowski J.A."/>
            <person name="Kits K.D."/>
            <person name="Stein L.Y."/>
        </authorList>
    </citation>
    <scope>NUCLEOTIDE SEQUENCE [LARGE SCALE GENOMIC DNA]</scope>
    <source>
        <strain evidence="3">Nm2</strain>
    </source>
</reference>
<reference evidence="1 3" key="2">
    <citation type="journal article" date="2016" name="Genome Announc.">
        <title>Genome Sequence of Nitrosomonas communis Strain Nm2, a Mesophilic Ammonia-Oxidizing Bacterium Isolated from Mediterranean Soil.</title>
        <authorList>
            <person name="Kozlowski J.A."/>
            <person name="Kits K.D."/>
            <person name="Stein L.Y."/>
        </authorList>
    </citation>
    <scope>NUCLEOTIDE SEQUENCE [LARGE SCALE GENOMIC DNA]</scope>
    <source>
        <strain evidence="1 3">Nm2</strain>
    </source>
</reference>
<dbReference type="RefSeq" id="WP_046850327.1">
    <property type="nucleotide sequence ID" value="NZ_CP011451.1"/>
</dbReference>
<sequence>MEPTNQLFVSFALKDAELRDKLIEQINKESPEITCVFMPEKRSWESAWKEECREKVRGCNGAIGLITPNTIRADGQLWELRCAFEAKMKVMLIGDEEACDMPARKFPDLLRDEDILPWNNSNIAMFLGKLQR</sequence>
<dbReference type="EMBL" id="CP011451">
    <property type="protein sequence ID" value="AKH38272.1"/>
    <property type="molecule type" value="Genomic_DNA"/>
</dbReference>
<keyword evidence="3" id="KW-1185">Reference proteome</keyword>
<gene>
    <name evidence="1" type="ORF">AAW31_11460</name>
    <name evidence="2" type="ORF">BCL69_101640</name>
</gene>
<dbReference type="Gene3D" id="3.40.50.10140">
    <property type="entry name" value="Toll/interleukin-1 receptor homology (TIR) domain"/>
    <property type="match status" value="1"/>
</dbReference>
<evidence type="ECO:0000313" key="4">
    <source>
        <dbReference type="Proteomes" id="UP000324176"/>
    </source>
</evidence>
<evidence type="ECO:0000313" key="1">
    <source>
        <dbReference type="EMBL" id="AKH38272.1"/>
    </source>
</evidence>
<dbReference type="Proteomes" id="UP000324176">
    <property type="component" value="Unassembled WGS sequence"/>
</dbReference>
<protein>
    <submittedName>
        <fullName evidence="2">TIR domain-containing protein</fullName>
    </submittedName>
</protein>
<organism evidence="1 3">
    <name type="scientific">Nitrosomonas communis</name>
    <dbReference type="NCBI Taxonomy" id="44574"/>
    <lineage>
        <taxon>Bacteria</taxon>
        <taxon>Pseudomonadati</taxon>
        <taxon>Pseudomonadota</taxon>
        <taxon>Betaproteobacteria</taxon>
        <taxon>Nitrosomonadales</taxon>
        <taxon>Nitrosomonadaceae</taxon>
        <taxon>Nitrosomonas</taxon>
    </lineage>
</organism>
<dbReference type="EMBL" id="VNHT01000016">
    <property type="protein sequence ID" value="TYP89523.1"/>
    <property type="molecule type" value="Genomic_DNA"/>
</dbReference>
<evidence type="ECO:0000313" key="2">
    <source>
        <dbReference type="EMBL" id="TYP89523.1"/>
    </source>
</evidence>